<evidence type="ECO:0000313" key="2">
    <source>
        <dbReference type="EMBL" id="AIF68419.1"/>
    </source>
</evidence>
<sequence length="262" mass="29962">MDKNNKLALIVAYYLSRFYVDETDRTPLENIEIYTGITRAFDEIGKRLNVKPKTIKNMRDHFDPLHGHRKGWHQDVLGPSKLEVYEKFKDLSEEALVDIVRDIIDVNGSKDEIKQNIDIYTETIDADDDDGHKSKKKFGTRGITGKKAEEIFLKKYNAGEIDRLNSPIIDCRDNGCGYDFEVDVKPKIVYEVKGLAGSKGGVSFTDKEWSVAKKLKDNFNLVLVSNVNDEPHIRIIKDPYKHLTAKKRVTKTVAISWSVDEV</sequence>
<accession>A0A075LQ04</accession>
<protein>
    <recommendedName>
        <fullName evidence="1">Protein NO VEIN C-terminal domain-containing protein</fullName>
    </recommendedName>
</protein>
<dbReference type="OrthoDB" id="7059877at2"/>
<dbReference type="Proteomes" id="UP000027980">
    <property type="component" value="Plasmid pT1"/>
</dbReference>
<dbReference type="EMBL" id="CP008877">
    <property type="protein sequence ID" value="AIF68419.1"/>
    <property type="molecule type" value="Genomic_DNA"/>
</dbReference>
<evidence type="ECO:0000259" key="1">
    <source>
        <dbReference type="Pfam" id="PF13020"/>
    </source>
</evidence>
<evidence type="ECO:0000313" key="3">
    <source>
        <dbReference type="Proteomes" id="UP000027980"/>
    </source>
</evidence>
<dbReference type="AlphaFoldDB" id="A0A075LQ04"/>
<gene>
    <name evidence="2" type="ORF">GZ22_18515</name>
</gene>
<dbReference type="Pfam" id="PF13020">
    <property type="entry name" value="NOV_C"/>
    <property type="match status" value="1"/>
</dbReference>
<proteinExistence type="predicted"/>
<keyword evidence="2" id="KW-0614">Plasmid</keyword>
<dbReference type="GeneID" id="34223455"/>
<dbReference type="InterPro" id="IPR024975">
    <property type="entry name" value="NOV_C"/>
</dbReference>
<dbReference type="KEGG" id="tap:GZ22_18515"/>
<feature type="domain" description="Protein NO VEIN C-terminal" evidence="1">
    <location>
        <begin position="148"/>
        <end position="236"/>
    </location>
</feature>
<dbReference type="HOGENOM" id="CLU_1061443_0_0_9"/>
<name>A0A075LQ04_9BACI</name>
<reference evidence="2 3" key="1">
    <citation type="submission" date="2014-07" db="EMBL/GenBank/DDBJ databases">
        <title>Complete genome sequence of a moderately halophilic bacterium Terribacillus aidingensis MP602, isolated from Cryptomeria fortunei in Tianmu mountain in China.</title>
        <authorList>
            <person name="Wang Y."/>
            <person name="Lu P."/>
            <person name="Zhang L."/>
        </authorList>
    </citation>
    <scope>NUCLEOTIDE SEQUENCE [LARGE SCALE GENOMIC DNA]</scope>
    <source>
        <strain evidence="2 3">MP602</strain>
        <plasmid evidence="2 3">pT1</plasmid>
    </source>
</reference>
<organism evidence="2 3">
    <name type="scientific">Terribacillus saccharophilus</name>
    <dbReference type="NCBI Taxonomy" id="361277"/>
    <lineage>
        <taxon>Bacteria</taxon>
        <taxon>Bacillati</taxon>
        <taxon>Bacillota</taxon>
        <taxon>Bacilli</taxon>
        <taxon>Bacillales</taxon>
        <taxon>Bacillaceae</taxon>
        <taxon>Terribacillus</taxon>
    </lineage>
</organism>
<geneLocation type="plasmid" evidence="2 3">
    <name>pT1</name>
</geneLocation>
<dbReference type="RefSeq" id="WP_041592335.1">
    <property type="nucleotide sequence ID" value="NZ_CP008877.1"/>
</dbReference>